<dbReference type="PANTHER" id="PTHR42718:SF46">
    <property type="entry name" value="BLR6921 PROTEIN"/>
    <property type="match status" value="1"/>
</dbReference>
<evidence type="ECO:0000259" key="8">
    <source>
        <dbReference type="PROSITE" id="PS50850"/>
    </source>
</evidence>
<dbReference type="Pfam" id="PF07690">
    <property type="entry name" value="MFS_1"/>
    <property type="match status" value="1"/>
</dbReference>
<evidence type="ECO:0000313" key="10">
    <source>
        <dbReference type="Proteomes" id="UP000186096"/>
    </source>
</evidence>
<keyword evidence="4 7" id="KW-0812">Transmembrane</keyword>
<sequence>MTESTEQRTESSHPNRWRWFGLASVALAQLMIVVDMTIINVALPSINADLAITAADRQWVITAYTLPFAGLLLLGGRVSDYTGRKRALLIGLVGFAAASVAGGAATSLTMLLAARVAQGAFGALLAPASLSLVATTFTDPKERGAAFGVFGGVVAAGSPIGLILGGILTTSLSWHWVLYVNAPIALVAALGVVVFLHESRAEVRTGYDFLGAVLATAGLVAIVWGFTKATQDGWTATATIVSLAAGVVLLALFLLAEARVGNPLLPLPILRHRGRGGAYLVVALMMAGPFGAYLFISFFLQDIKHYSALRTGLAFLPLTLGVMLAVGLGSRLMTTVAPRFIMGAGLLLGAVGMALLTRLDADSAYASGVLPSFILIGIGMGLVLPAALDLSTFGVRPSETGVASAMFNVSQQAGASLDTALLNTVAANGTAAYLAANASSVQSQVHGYNLATGWAAGILLVAALAALLLIDTRLGKTAPMATSPEADATIAP</sequence>
<dbReference type="InterPro" id="IPR011701">
    <property type="entry name" value="MFS"/>
</dbReference>
<dbReference type="PRINTS" id="PR01036">
    <property type="entry name" value="TCRTETB"/>
</dbReference>
<proteinExistence type="predicted"/>
<keyword evidence="10" id="KW-1185">Reference proteome</keyword>
<accession>A0A1N7H3D9</accession>
<feature type="transmembrane region" description="Helical" evidence="7">
    <location>
        <begin position="20"/>
        <end position="39"/>
    </location>
</feature>
<evidence type="ECO:0000256" key="2">
    <source>
        <dbReference type="ARBA" id="ARBA00022448"/>
    </source>
</evidence>
<feature type="transmembrane region" description="Helical" evidence="7">
    <location>
        <begin position="340"/>
        <end position="359"/>
    </location>
</feature>
<dbReference type="InterPro" id="IPR036259">
    <property type="entry name" value="MFS_trans_sf"/>
</dbReference>
<feature type="transmembrane region" description="Helical" evidence="7">
    <location>
        <begin position="145"/>
        <end position="168"/>
    </location>
</feature>
<dbReference type="PROSITE" id="PS50850">
    <property type="entry name" value="MFS"/>
    <property type="match status" value="1"/>
</dbReference>
<keyword evidence="2" id="KW-0813">Transport</keyword>
<evidence type="ECO:0000256" key="4">
    <source>
        <dbReference type="ARBA" id="ARBA00022692"/>
    </source>
</evidence>
<name>A0A1N7H3D9_9ACTN</name>
<dbReference type="SUPFAM" id="SSF103473">
    <property type="entry name" value="MFS general substrate transporter"/>
    <property type="match status" value="1"/>
</dbReference>
<dbReference type="EMBL" id="FTNI01000036">
    <property type="protein sequence ID" value="SIS19323.1"/>
    <property type="molecule type" value="Genomic_DNA"/>
</dbReference>
<comment type="subcellular location">
    <subcellularLocation>
        <location evidence="1">Cell membrane</location>
        <topology evidence="1">Multi-pass membrane protein</topology>
    </subcellularLocation>
</comment>
<keyword evidence="6 7" id="KW-0472">Membrane</keyword>
<dbReference type="CDD" id="cd17321">
    <property type="entry name" value="MFS_MMR_MDR_like"/>
    <property type="match status" value="1"/>
</dbReference>
<evidence type="ECO:0000256" key="1">
    <source>
        <dbReference type="ARBA" id="ARBA00004651"/>
    </source>
</evidence>
<dbReference type="OrthoDB" id="4080117at2"/>
<feature type="transmembrane region" description="Helical" evidence="7">
    <location>
        <begin position="59"/>
        <end position="76"/>
    </location>
</feature>
<feature type="domain" description="Major facilitator superfamily (MFS) profile" evidence="8">
    <location>
        <begin position="21"/>
        <end position="474"/>
    </location>
</feature>
<feature type="transmembrane region" description="Helical" evidence="7">
    <location>
        <begin position="448"/>
        <end position="470"/>
    </location>
</feature>
<dbReference type="AlphaFoldDB" id="A0A1N7H3D9"/>
<evidence type="ECO:0000256" key="5">
    <source>
        <dbReference type="ARBA" id="ARBA00022989"/>
    </source>
</evidence>
<feature type="transmembrane region" description="Helical" evidence="7">
    <location>
        <begin position="233"/>
        <end position="256"/>
    </location>
</feature>
<dbReference type="Gene3D" id="1.20.1720.10">
    <property type="entry name" value="Multidrug resistance protein D"/>
    <property type="match status" value="2"/>
</dbReference>
<dbReference type="PANTHER" id="PTHR42718">
    <property type="entry name" value="MAJOR FACILITATOR SUPERFAMILY MULTIDRUG TRANSPORTER MFSC"/>
    <property type="match status" value="1"/>
</dbReference>
<dbReference type="GO" id="GO:0022857">
    <property type="term" value="F:transmembrane transporter activity"/>
    <property type="evidence" value="ECO:0007669"/>
    <property type="project" value="InterPro"/>
</dbReference>
<dbReference type="NCBIfam" id="TIGR00711">
    <property type="entry name" value="efflux_EmrB"/>
    <property type="match status" value="1"/>
</dbReference>
<gene>
    <name evidence="9" type="ORF">SAMN05421833_13630</name>
</gene>
<feature type="transmembrane region" description="Helical" evidence="7">
    <location>
        <begin position="277"/>
        <end position="300"/>
    </location>
</feature>
<protein>
    <submittedName>
        <fullName evidence="9">Drug resistance transporter, EmrB/QacA subfamily</fullName>
    </submittedName>
</protein>
<evidence type="ECO:0000256" key="7">
    <source>
        <dbReference type="SAM" id="Phobius"/>
    </source>
</evidence>
<feature type="transmembrane region" description="Helical" evidence="7">
    <location>
        <begin position="174"/>
        <end position="197"/>
    </location>
</feature>
<dbReference type="GO" id="GO:0005886">
    <property type="term" value="C:plasma membrane"/>
    <property type="evidence" value="ECO:0007669"/>
    <property type="project" value="UniProtKB-SubCell"/>
</dbReference>
<dbReference type="RefSeq" id="WP_076441746.1">
    <property type="nucleotide sequence ID" value="NZ_CP192071.1"/>
</dbReference>
<feature type="transmembrane region" description="Helical" evidence="7">
    <location>
        <begin position="306"/>
        <end position="328"/>
    </location>
</feature>
<evidence type="ECO:0000256" key="6">
    <source>
        <dbReference type="ARBA" id="ARBA00023136"/>
    </source>
</evidence>
<dbReference type="Proteomes" id="UP000186096">
    <property type="component" value="Unassembled WGS sequence"/>
</dbReference>
<organism evidence="9 10">
    <name type="scientific">Microbispora rosea</name>
    <dbReference type="NCBI Taxonomy" id="58117"/>
    <lineage>
        <taxon>Bacteria</taxon>
        <taxon>Bacillati</taxon>
        <taxon>Actinomycetota</taxon>
        <taxon>Actinomycetes</taxon>
        <taxon>Streptosporangiales</taxon>
        <taxon>Streptosporangiaceae</taxon>
        <taxon>Microbispora</taxon>
    </lineage>
</organism>
<dbReference type="STRING" id="58117.SAMN05421833_13630"/>
<dbReference type="InterPro" id="IPR004638">
    <property type="entry name" value="EmrB-like"/>
</dbReference>
<dbReference type="InterPro" id="IPR020846">
    <property type="entry name" value="MFS_dom"/>
</dbReference>
<feature type="transmembrane region" description="Helical" evidence="7">
    <location>
        <begin position="365"/>
        <end position="388"/>
    </location>
</feature>
<feature type="transmembrane region" description="Helical" evidence="7">
    <location>
        <begin position="120"/>
        <end position="138"/>
    </location>
</feature>
<feature type="transmembrane region" description="Helical" evidence="7">
    <location>
        <begin position="88"/>
        <end position="114"/>
    </location>
</feature>
<reference evidence="10" key="1">
    <citation type="submission" date="2017-01" db="EMBL/GenBank/DDBJ databases">
        <authorList>
            <person name="Varghese N."/>
            <person name="Submissions S."/>
        </authorList>
    </citation>
    <scope>NUCLEOTIDE SEQUENCE [LARGE SCALE GENOMIC DNA]</scope>
    <source>
        <strain evidence="10">ATCC 12950</strain>
    </source>
</reference>
<keyword evidence="3" id="KW-1003">Cell membrane</keyword>
<feature type="transmembrane region" description="Helical" evidence="7">
    <location>
        <begin position="209"/>
        <end position="227"/>
    </location>
</feature>
<evidence type="ECO:0000256" key="3">
    <source>
        <dbReference type="ARBA" id="ARBA00022475"/>
    </source>
</evidence>
<keyword evidence="5 7" id="KW-1133">Transmembrane helix</keyword>
<evidence type="ECO:0000313" key="9">
    <source>
        <dbReference type="EMBL" id="SIS19323.1"/>
    </source>
</evidence>